<protein>
    <recommendedName>
        <fullName evidence="2">SPT2 homolog N-terminal domain-containing protein</fullName>
    </recommendedName>
</protein>
<accession>A0AAW0N4Z0</accession>
<keyword evidence="4" id="KW-1185">Reference proteome</keyword>
<dbReference type="Pfam" id="PF22878">
    <property type="entry name" value="SPT2_N"/>
    <property type="match status" value="1"/>
</dbReference>
<feature type="compositionally biased region" description="Basic and acidic residues" evidence="1">
    <location>
        <begin position="284"/>
        <end position="294"/>
    </location>
</feature>
<feature type="compositionally biased region" description="Basic and acidic residues" evidence="1">
    <location>
        <begin position="112"/>
        <end position="124"/>
    </location>
</feature>
<feature type="region of interest" description="Disordered" evidence="1">
    <location>
        <begin position="1"/>
        <end position="41"/>
    </location>
</feature>
<name>A0AAW0N4Z0_9GOBI</name>
<feature type="region of interest" description="Disordered" evidence="1">
    <location>
        <begin position="80"/>
        <end position="582"/>
    </location>
</feature>
<feature type="compositionally biased region" description="Basic and acidic residues" evidence="1">
    <location>
        <begin position="80"/>
        <end position="94"/>
    </location>
</feature>
<feature type="compositionally biased region" description="Low complexity" evidence="1">
    <location>
        <begin position="349"/>
        <end position="364"/>
    </location>
</feature>
<comment type="caution">
    <text evidence="3">The sequence shown here is derived from an EMBL/GenBank/DDBJ whole genome shotgun (WGS) entry which is preliminary data.</text>
</comment>
<feature type="compositionally biased region" description="Polar residues" evidence="1">
    <location>
        <begin position="9"/>
        <end position="28"/>
    </location>
</feature>
<dbReference type="InterPro" id="IPR054552">
    <property type="entry name" value="SPT2_N"/>
</dbReference>
<feature type="compositionally biased region" description="Low complexity" evidence="1">
    <location>
        <begin position="474"/>
        <end position="574"/>
    </location>
</feature>
<gene>
    <name evidence="3" type="ORF">WMY93_023697</name>
</gene>
<dbReference type="Proteomes" id="UP001460270">
    <property type="component" value="Unassembled WGS sequence"/>
</dbReference>
<reference evidence="4" key="1">
    <citation type="submission" date="2024-04" db="EMBL/GenBank/DDBJ databases">
        <title>Salinicola lusitanus LLJ914,a marine bacterium isolated from the Okinawa Trough.</title>
        <authorList>
            <person name="Li J."/>
        </authorList>
    </citation>
    <scope>NUCLEOTIDE SEQUENCE [LARGE SCALE GENOMIC DNA]</scope>
</reference>
<feature type="compositionally biased region" description="Polar residues" evidence="1">
    <location>
        <begin position="322"/>
        <end position="335"/>
    </location>
</feature>
<feature type="compositionally biased region" description="Low complexity" evidence="1">
    <location>
        <begin position="238"/>
        <end position="247"/>
    </location>
</feature>
<organism evidence="3 4">
    <name type="scientific">Mugilogobius chulae</name>
    <name type="common">yellowstripe goby</name>
    <dbReference type="NCBI Taxonomy" id="88201"/>
    <lineage>
        <taxon>Eukaryota</taxon>
        <taxon>Metazoa</taxon>
        <taxon>Chordata</taxon>
        <taxon>Craniata</taxon>
        <taxon>Vertebrata</taxon>
        <taxon>Euteleostomi</taxon>
        <taxon>Actinopterygii</taxon>
        <taxon>Neopterygii</taxon>
        <taxon>Teleostei</taxon>
        <taxon>Neoteleostei</taxon>
        <taxon>Acanthomorphata</taxon>
        <taxon>Gobiaria</taxon>
        <taxon>Gobiiformes</taxon>
        <taxon>Gobioidei</taxon>
        <taxon>Gobiidae</taxon>
        <taxon>Gobionellinae</taxon>
        <taxon>Mugilogobius</taxon>
    </lineage>
</organism>
<feature type="compositionally biased region" description="Polar residues" evidence="1">
    <location>
        <begin position="154"/>
        <end position="163"/>
    </location>
</feature>
<evidence type="ECO:0000256" key="1">
    <source>
        <dbReference type="SAM" id="MobiDB-lite"/>
    </source>
</evidence>
<feature type="compositionally biased region" description="Polar residues" evidence="1">
    <location>
        <begin position="298"/>
        <end position="315"/>
    </location>
</feature>
<dbReference type="EMBL" id="JBBPFD010000017">
    <property type="protein sequence ID" value="KAK7891734.1"/>
    <property type="molecule type" value="Genomic_DNA"/>
</dbReference>
<evidence type="ECO:0000313" key="4">
    <source>
        <dbReference type="Proteomes" id="UP001460270"/>
    </source>
</evidence>
<feature type="compositionally biased region" description="Polar residues" evidence="1">
    <location>
        <begin position="420"/>
        <end position="430"/>
    </location>
</feature>
<dbReference type="AlphaFoldDB" id="A0AAW0N4Z0"/>
<sequence length="691" mass="76720">MMDFDNVLSIATQNRGDSNVQKRYSLQTGPPKKDPKSKGVNPAAIQALLKKQQVEHKIKVTEMKKQKEELLAKRVELKSDRKARAMASRTKDNFKGYNGIPIVEAPKKRRTKQEMEEERAKSDTFRNGVIDLEDDEDNYEYEQSDSEEEEEPQRNTSTSSNFKSPMKPSVAPKSSPLNFADLLKLAEKKQHEPVELKPKIVKKEERLRTAEEIRELELERKAKKLDVRGEKPLKDRISSSSSNSTKSTLEKSNKLQKPMLSGSSDKQLHKREGNVKTNSSSKMNGRDKERDRVKPNFSGLNNNKMSSRPTDSQVSAKHIGTKMSSSLKSTASNGINDKKDKSLSNTEKSMGSLGSRPSSSGLTSQKNLPQKREQQRPGTNSTVKSNVLPKPGSSNSSNHQVRPGGPPQMKSGVRPGVSAVRTQSVGQSRPGNGPTPGRATGSVAGGSGAPRCTVVSETISSKNVVGAKPGVPSRPGMGQQRPGMGQQRPEMGQQRPGIPQQRPGMGQQRPGTPQQRPGMGQQRPGMGQQRPGMAPQRPGVPQQRPGVPQQRPGMPQQRPGMGQQRPGMGQQRPMNRPPGPMLPPITSAYKRKYEEEEDEYDSEMDDFIDDGGDEQEEISRHIKDILAMIETDTKTKVTMHYDLWKAVGKICKRRRQEGECPHNLYYLKYLSLLNTLLFFPHKLENGCTGRS</sequence>
<feature type="compositionally biased region" description="Acidic residues" evidence="1">
    <location>
        <begin position="131"/>
        <end position="151"/>
    </location>
</feature>
<feature type="compositionally biased region" description="Basic and acidic residues" evidence="1">
    <location>
        <begin position="184"/>
        <end position="237"/>
    </location>
</feature>
<evidence type="ECO:0000313" key="3">
    <source>
        <dbReference type="EMBL" id="KAK7891734.1"/>
    </source>
</evidence>
<feature type="domain" description="SPT2 homolog N-terminal" evidence="2">
    <location>
        <begin position="2"/>
        <end position="91"/>
    </location>
</feature>
<feature type="compositionally biased region" description="Polar residues" evidence="1">
    <location>
        <begin position="376"/>
        <end position="385"/>
    </location>
</feature>
<proteinExistence type="predicted"/>
<evidence type="ECO:0000259" key="2">
    <source>
        <dbReference type="Pfam" id="PF22878"/>
    </source>
</evidence>